<reference evidence="2" key="1">
    <citation type="submission" date="2023-03" db="UniProtKB">
        <authorList>
            <consortium name="EnsemblPlants"/>
        </authorList>
    </citation>
    <scope>IDENTIFICATION</scope>
</reference>
<feature type="region of interest" description="Disordered" evidence="1">
    <location>
        <begin position="36"/>
        <end position="55"/>
    </location>
</feature>
<evidence type="ECO:0000313" key="2">
    <source>
        <dbReference type="EnsemblPlants" id="MELO3C035449.2.1"/>
    </source>
</evidence>
<dbReference type="AlphaFoldDB" id="A0A9I9EMH4"/>
<sequence>MPKIICSPPTLIFFFFEITRSPPPLPLFSSLRSPATISLRPSKPPPSPRQASVCR</sequence>
<accession>A0A9I9EMH4</accession>
<organism evidence="2">
    <name type="scientific">Cucumis melo</name>
    <name type="common">Muskmelon</name>
    <dbReference type="NCBI Taxonomy" id="3656"/>
    <lineage>
        <taxon>Eukaryota</taxon>
        <taxon>Viridiplantae</taxon>
        <taxon>Streptophyta</taxon>
        <taxon>Embryophyta</taxon>
        <taxon>Tracheophyta</taxon>
        <taxon>Spermatophyta</taxon>
        <taxon>Magnoliopsida</taxon>
        <taxon>eudicotyledons</taxon>
        <taxon>Gunneridae</taxon>
        <taxon>Pentapetalae</taxon>
        <taxon>rosids</taxon>
        <taxon>fabids</taxon>
        <taxon>Cucurbitales</taxon>
        <taxon>Cucurbitaceae</taxon>
        <taxon>Benincaseae</taxon>
        <taxon>Cucumis</taxon>
    </lineage>
</organism>
<protein>
    <submittedName>
        <fullName evidence="2">Uncharacterized protein</fullName>
    </submittedName>
</protein>
<dbReference type="EnsemblPlants" id="MELO3C035449.2.1">
    <property type="protein sequence ID" value="MELO3C035449.2.1"/>
    <property type="gene ID" value="MELO3C035449.2"/>
</dbReference>
<name>A0A9I9EMH4_CUCME</name>
<proteinExistence type="predicted"/>
<dbReference type="Gramene" id="MELO3C035449.2.1">
    <property type="protein sequence ID" value="MELO3C035449.2.1"/>
    <property type="gene ID" value="MELO3C035449.2"/>
</dbReference>
<evidence type="ECO:0000256" key="1">
    <source>
        <dbReference type="SAM" id="MobiDB-lite"/>
    </source>
</evidence>